<proteinExistence type="predicted"/>
<feature type="compositionally biased region" description="Low complexity" evidence="1">
    <location>
        <begin position="7"/>
        <end position="27"/>
    </location>
</feature>
<keyword evidence="3" id="KW-1185">Reference proteome</keyword>
<name>A0A183JL67_9TREM</name>
<accession>A0A183JL67</accession>
<dbReference type="EMBL" id="UZAK01003916">
    <property type="protein sequence ID" value="VDO81971.1"/>
    <property type="molecule type" value="Genomic_DNA"/>
</dbReference>
<gene>
    <name evidence="2" type="ORF">SCUD_LOCUS3448</name>
</gene>
<dbReference type="WBParaSite" id="SCUD_0000344801-mRNA-1">
    <property type="protein sequence ID" value="SCUD_0000344801-mRNA-1"/>
    <property type="gene ID" value="SCUD_0000344801"/>
</dbReference>
<evidence type="ECO:0000256" key="1">
    <source>
        <dbReference type="SAM" id="MobiDB-lite"/>
    </source>
</evidence>
<feature type="region of interest" description="Disordered" evidence="1">
    <location>
        <begin position="1"/>
        <end position="27"/>
    </location>
</feature>
<reference evidence="2 3" key="2">
    <citation type="submission" date="2018-11" db="EMBL/GenBank/DDBJ databases">
        <authorList>
            <consortium name="Pathogen Informatics"/>
        </authorList>
    </citation>
    <scope>NUCLEOTIDE SEQUENCE [LARGE SCALE GENOMIC DNA]</scope>
    <source>
        <strain evidence="2">Dakar</strain>
        <strain evidence="3">Dakar, Senegal</strain>
    </source>
</reference>
<dbReference type="AlphaFoldDB" id="A0A183JL67"/>
<evidence type="ECO:0000313" key="2">
    <source>
        <dbReference type="EMBL" id="VDO81971.1"/>
    </source>
</evidence>
<evidence type="ECO:0000313" key="3">
    <source>
        <dbReference type="Proteomes" id="UP000279833"/>
    </source>
</evidence>
<sequence>MIRQRHVNNNNNNNRNNNTVTNTTNNNTRISLAQGIMMRRGTSLKLGHFIIEMNTDLLGLGLFKQIKIKMI</sequence>
<dbReference type="Proteomes" id="UP000279833">
    <property type="component" value="Unassembled WGS sequence"/>
</dbReference>
<protein>
    <submittedName>
        <fullName evidence="4">PDZ domain-containing protein</fullName>
    </submittedName>
</protein>
<organism evidence="4">
    <name type="scientific">Schistosoma curassoni</name>
    <dbReference type="NCBI Taxonomy" id="6186"/>
    <lineage>
        <taxon>Eukaryota</taxon>
        <taxon>Metazoa</taxon>
        <taxon>Spiralia</taxon>
        <taxon>Lophotrochozoa</taxon>
        <taxon>Platyhelminthes</taxon>
        <taxon>Trematoda</taxon>
        <taxon>Digenea</taxon>
        <taxon>Strigeidida</taxon>
        <taxon>Schistosomatoidea</taxon>
        <taxon>Schistosomatidae</taxon>
        <taxon>Schistosoma</taxon>
    </lineage>
</organism>
<reference evidence="4" key="1">
    <citation type="submission" date="2016-06" db="UniProtKB">
        <authorList>
            <consortium name="WormBaseParasite"/>
        </authorList>
    </citation>
    <scope>IDENTIFICATION</scope>
</reference>
<evidence type="ECO:0000313" key="4">
    <source>
        <dbReference type="WBParaSite" id="SCUD_0000344801-mRNA-1"/>
    </source>
</evidence>